<evidence type="ECO:0000259" key="7">
    <source>
        <dbReference type="PROSITE" id="PS51898"/>
    </source>
</evidence>
<keyword evidence="9" id="KW-0614">Plasmid</keyword>
<dbReference type="PROSITE" id="PS51898">
    <property type="entry name" value="TYR_RECOMBINASE"/>
    <property type="match status" value="1"/>
</dbReference>
<dbReference type="GO" id="GO:0006310">
    <property type="term" value="P:DNA recombination"/>
    <property type="evidence" value="ECO:0007669"/>
    <property type="project" value="UniProtKB-KW"/>
</dbReference>
<evidence type="ECO:0000313" key="9">
    <source>
        <dbReference type="EMBL" id="BCK80189.1"/>
    </source>
</evidence>
<reference evidence="9" key="1">
    <citation type="submission" date="2020-09" db="EMBL/GenBank/DDBJ databases">
        <title>New species isolated from human feces.</title>
        <authorList>
            <person name="Kitahara M."/>
            <person name="Shigeno Y."/>
            <person name="Shime M."/>
            <person name="Matsumoto Y."/>
            <person name="Nakamura S."/>
            <person name="Motooka D."/>
            <person name="Fukuoka S."/>
            <person name="Nishikawa H."/>
            <person name="Benno Y."/>
        </authorList>
    </citation>
    <scope>NUCLEOTIDE SEQUENCE</scope>
    <source>
        <strain evidence="9">MM35</strain>
        <plasmid evidence="9">pMM35_02</plasmid>
    </source>
</reference>
<dbReference type="PANTHER" id="PTHR30349:SF64">
    <property type="entry name" value="PROPHAGE INTEGRASE INTD-RELATED"/>
    <property type="match status" value="1"/>
</dbReference>
<proteinExistence type="inferred from homology"/>
<comment type="function">
    <text evidence="1">Site-specific tyrosine recombinase, which acts by catalyzing the cutting and rejoining of the recombining DNA molecules.</text>
</comment>
<dbReference type="RefSeq" id="WP_212822192.1">
    <property type="nucleotide sequence ID" value="NZ_AP023417.1"/>
</dbReference>
<dbReference type="Gene3D" id="1.10.443.10">
    <property type="entry name" value="Intergrase catalytic core"/>
    <property type="match status" value="1"/>
</dbReference>
<feature type="domain" description="Tyr recombinase" evidence="7">
    <location>
        <begin position="167"/>
        <end position="359"/>
    </location>
</feature>
<evidence type="ECO:0000259" key="8">
    <source>
        <dbReference type="PROSITE" id="PS51900"/>
    </source>
</evidence>
<dbReference type="InterPro" id="IPR004107">
    <property type="entry name" value="Integrase_SAM-like_N"/>
</dbReference>
<evidence type="ECO:0000256" key="3">
    <source>
        <dbReference type="ARBA" id="ARBA00022908"/>
    </source>
</evidence>
<dbReference type="Pfam" id="PF14659">
    <property type="entry name" value="Phage_int_SAM_3"/>
    <property type="match status" value="1"/>
</dbReference>
<organism evidence="9 10">
    <name type="scientific">Vescimonas fastidiosa</name>
    <dbReference type="NCBI Taxonomy" id="2714353"/>
    <lineage>
        <taxon>Bacteria</taxon>
        <taxon>Bacillati</taxon>
        <taxon>Bacillota</taxon>
        <taxon>Clostridia</taxon>
        <taxon>Eubacteriales</taxon>
        <taxon>Oscillospiraceae</taxon>
        <taxon>Vescimonas</taxon>
    </lineage>
</organism>
<dbReference type="Pfam" id="PF00589">
    <property type="entry name" value="Phage_integrase"/>
    <property type="match status" value="1"/>
</dbReference>
<dbReference type="Proteomes" id="UP000681343">
    <property type="component" value="Plasmid pMM35_02"/>
</dbReference>
<accession>A0A810PVB0</accession>
<dbReference type="InterPro" id="IPR013762">
    <property type="entry name" value="Integrase-like_cat_sf"/>
</dbReference>
<evidence type="ECO:0000256" key="4">
    <source>
        <dbReference type="ARBA" id="ARBA00023125"/>
    </source>
</evidence>
<dbReference type="PANTHER" id="PTHR30349">
    <property type="entry name" value="PHAGE INTEGRASE-RELATED"/>
    <property type="match status" value="1"/>
</dbReference>
<sequence length="398" mass="44440">MPKRGENIYKRKDGRWEGRYIRGRTASGQAEYGYVYADSYKACRAKRQQCIETLPEKPAVQASAATLAQAAELFLSEKSHVLKASSWNRYSYLTQHYILPALGTAPICQLTADQISDFLRRLQRSGLSGKSARDIGVLLKSILKYTAKKLDCSCPGVNAELPVYHRKKIEVFFADEIGRLAKKVLEAPSMAGVGVLLALNAGLRLGELCALQYKDIDLCNGVIHVTKTAQRMKKGMHTHLVVQPPKTDNARRTIPLPEDMLALLRQTVCPARNEENYFLTGKSAPLEPRTLQYQYRALLKAAGIPYRNFHVLRHTYASRCVEQGVDIKSLSEMLGHADVRTTLQVYVHSSLEHKMRVVQSICFLSLAPAADFAPSAFPSHGPETALRQRVFPNLSQIV</sequence>
<dbReference type="AlphaFoldDB" id="A0A810PVB0"/>
<dbReference type="PROSITE" id="PS51900">
    <property type="entry name" value="CB"/>
    <property type="match status" value="1"/>
</dbReference>
<keyword evidence="3" id="KW-0229">DNA integration</keyword>
<evidence type="ECO:0000256" key="1">
    <source>
        <dbReference type="ARBA" id="ARBA00003283"/>
    </source>
</evidence>
<dbReference type="InterPro" id="IPR044068">
    <property type="entry name" value="CB"/>
</dbReference>
<feature type="domain" description="Core-binding (CB)" evidence="8">
    <location>
        <begin position="65"/>
        <end position="147"/>
    </location>
</feature>
<geneLocation type="plasmid" evidence="9 10">
    <name>pMM35_02</name>
</geneLocation>
<protein>
    <submittedName>
        <fullName evidence="9">Site-specific integrase</fullName>
    </submittedName>
</protein>
<dbReference type="EMBL" id="AP023417">
    <property type="protein sequence ID" value="BCK80189.1"/>
    <property type="molecule type" value="Genomic_DNA"/>
</dbReference>
<dbReference type="GO" id="GO:0015074">
    <property type="term" value="P:DNA integration"/>
    <property type="evidence" value="ECO:0007669"/>
    <property type="project" value="UniProtKB-KW"/>
</dbReference>
<keyword evidence="5" id="KW-0233">DNA recombination</keyword>
<dbReference type="SUPFAM" id="SSF56349">
    <property type="entry name" value="DNA breaking-rejoining enzymes"/>
    <property type="match status" value="1"/>
</dbReference>
<evidence type="ECO:0000256" key="2">
    <source>
        <dbReference type="ARBA" id="ARBA00008857"/>
    </source>
</evidence>
<dbReference type="Gene3D" id="1.10.150.130">
    <property type="match status" value="1"/>
</dbReference>
<evidence type="ECO:0000313" key="10">
    <source>
        <dbReference type="Proteomes" id="UP000681343"/>
    </source>
</evidence>
<name>A0A810PVB0_9FIRM</name>
<evidence type="ECO:0000256" key="5">
    <source>
        <dbReference type="ARBA" id="ARBA00023172"/>
    </source>
</evidence>
<evidence type="ECO:0000256" key="6">
    <source>
        <dbReference type="PROSITE-ProRule" id="PRU01248"/>
    </source>
</evidence>
<comment type="similarity">
    <text evidence="2">Belongs to the 'phage' integrase family.</text>
</comment>
<dbReference type="InterPro" id="IPR050090">
    <property type="entry name" value="Tyrosine_recombinase_XerCD"/>
</dbReference>
<dbReference type="InterPro" id="IPR002104">
    <property type="entry name" value="Integrase_catalytic"/>
</dbReference>
<dbReference type="KEGG" id="vfa:MM35RIKEN_23810"/>
<keyword evidence="10" id="KW-1185">Reference proteome</keyword>
<dbReference type="GO" id="GO:0003677">
    <property type="term" value="F:DNA binding"/>
    <property type="evidence" value="ECO:0007669"/>
    <property type="project" value="UniProtKB-UniRule"/>
</dbReference>
<dbReference type="InterPro" id="IPR011010">
    <property type="entry name" value="DNA_brk_join_enz"/>
</dbReference>
<dbReference type="CDD" id="cd01189">
    <property type="entry name" value="INT_ICEBs1_C_like"/>
    <property type="match status" value="1"/>
</dbReference>
<dbReference type="InterPro" id="IPR010998">
    <property type="entry name" value="Integrase_recombinase_N"/>
</dbReference>
<gene>
    <name evidence="9" type="ORF">MM35RIKEN_23810</name>
</gene>
<keyword evidence="4 6" id="KW-0238">DNA-binding</keyword>